<evidence type="ECO:0000313" key="7">
    <source>
        <dbReference type="EMBL" id="KAF6019718.1"/>
    </source>
</evidence>
<dbReference type="EMBL" id="VXIV02003214">
    <property type="protein sequence ID" value="KAF6019718.1"/>
    <property type="molecule type" value="Genomic_DNA"/>
</dbReference>
<dbReference type="Gene3D" id="2.10.110.10">
    <property type="entry name" value="Cysteine Rich Protein"/>
    <property type="match status" value="2"/>
</dbReference>
<dbReference type="GO" id="GO:0003713">
    <property type="term" value="F:transcription coactivator activity"/>
    <property type="evidence" value="ECO:0007669"/>
    <property type="project" value="TreeGrafter"/>
</dbReference>
<dbReference type="SUPFAM" id="SSF57716">
    <property type="entry name" value="Glucocorticoid receptor-like (DNA-binding domain)"/>
    <property type="match status" value="3"/>
</dbReference>
<evidence type="ECO:0000313" key="8">
    <source>
        <dbReference type="Proteomes" id="UP000593567"/>
    </source>
</evidence>
<feature type="domain" description="LIM zinc-binding" evidence="6">
    <location>
        <begin position="76"/>
        <end position="138"/>
    </location>
</feature>
<dbReference type="GO" id="GO:0140297">
    <property type="term" value="F:DNA-binding transcription factor binding"/>
    <property type="evidence" value="ECO:0007669"/>
    <property type="project" value="TreeGrafter"/>
</dbReference>
<keyword evidence="8" id="KW-1185">Reference proteome</keyword>
<dbReference type="AlphaFoldDB" id="A0A7J7J2P2"/>
<keyword evidence="4 5" id="KW-0440">LIM domain</keyword>
<dbReference type="Proteomes" id="UP000593567">
    <property type="component" value="Unassembled WGS sequence"/>
</dbReference>
<dbReference type="GO" id="GO:0005634">
    <property type="term" value="C:nucleus"/>
    <property type="evidence" value="ECO:0007669"/>
    <property type="project" value="TreeGrafter"/>
</dbReference>
<evidence type="ECO:0000256" key="4">
    <source>
        <dbReference type="ARBA" id="ARBA00023038"/>
    </source>
</evidence>
<evidence type="ECO:0000259" key="6">
    <source>
        <dbReference type="PROSITE" id="PS50023"/>
    </source>
</evidence>
<evidence type="ECO:0000256" key="3">
    <source>
        <dbReference type="ARBA" id="ARBA00022833"/>
    </source>
</evidence>
<evidence type="ECO:0000256" key="5">
    <source>
        <dbReference type="PROSITE-ProRule" id="PRU00125"/>
    </source>
</evidence>
<gene>
    <name evidence="7" type="ORF">EB796_021946</name>
</gene>
<dbReference type="PANTHER" id="PTHR45787:SF1">
    <property type="entry name" value="LIM ZINC-BINDING DOMAIN-CONTAINING PROTEIN"/>
    <property type="match status" value="1"/>
</dbReference>
<keyword evidence="3 5" id="KW-0862">Zinc</keyword>
<sequence length="251" mass="28308">MFIIACQAELMASCVKFIFQANYAALIGKTYQNILSFKNRIKGKRSRRRSATSMKVLSQQDIFSSMNYSTGSMPPNICAGCSQVIKDKYLLKAVNEVWHEECLKCSCCNCLLGEVGSSLFVRANLLLCKQDYLRLFGTPGSCSACLQPIPPFQLVMRAREHAYHIDCFSCYYCHQRFCVGDKFYLVDKRIMCEKHYMEEDMMNQETASLLNTSSLDHSTDSHHLNGSPLTESGIDLSCRSKGDTNIDNAIS</sequence>
<reference evidence="7" key="1">
    <citation type="submission" date="2020-06" db="EMBL/GenBank/DDBJ databases">
        <title>Draft genome of Bugula neritina, a colonial animal packing powerful symbionts and potential medicines.</title>
        <authorList>
            <person name="Rayko M."/>
        </authorList>
    </citation>
    <scope>NUCLEOTIDE SEQUENCE [LARGE SCALE GENOMIC DNA]</scope>
    <source>
        <strain evidence="7">Kwan_BN1</strain>
    </source>
</reference>
<name>A0A7J7J2P2_BUGNE</name>
<dbReference type="PROSITE" id="PS00478">
    <property type="entry name" value="LIM_DOMAIN_1"/>
    <property type="match status" value="1"/>
</dbReference>
<comment type="caution">
    <text evidence="7">The sequence shown here is derived from an EMBL/GenBank/DDBJ whole genome shotgun (WGS) entry which is preliminary data.</text>
</comment>
<organism evidence="7 8">
    <name type="scientific">Bugula neritina</name>
    <name type="common">Brown bryozoan</name>
    <name type="synonym">Sertularia neritina</name>
    <dbReference type="NCBI Taxonomy" id="10212"/>
    <lineage>
        <taxon>Eukaryota</taxon>
        <taxon>Metazoa</taxon>
        <taxon>Spiralia</taxon>
        <taxon>Lophotrochozoa</taxon>
        <taxon>Bryozoa</taxon>
        <taxon>Gymnolaemata</taxon>
        <taxon>Cheilostomatida</taxon>
        <taxon>Flustrina</taxon>
        <taxon>Buguloidea</taxon>
        <taxon>Bugulidae</taxon>
        <taxon>Bugula</taxon>
    </lineage>
</organism>
<dbReference type="PROSITE" id="PS50023">
    <property type="entry name" value="LIM_DOMAIN_2"/>
    <property type="match status" value="2"/>
</dbReference>
<proteinExistence type="predicted"/>
<dbReference type="GO" id="GO:0045944">
    <property type="term" value="P:positive regulation of transcription by RNA polymerase II"/>
    <property type="evidence" value="ECO:0007669"/>
    <property type="project" value="TreeGrafter"/>
</dbReference>
<dbReference type="SMART" id="SM00132">
    <property type="entry name" value="LIM"/>
    <property type="match status" value="2"/>
</dbReference>
<dbReference type="InterPro" id="IPR050945">
    <property type="entry name" value="LMO_RBTN_TF"/>
</dbReference>
<accession>A0A7J7J2P2</accession>
<dbReference type="PANTHER" id="PTHR45787">
    <property type="entry name" value="LD11652P"/>
    <property type="match status" value="1"/>
</dbReference>
<keyword evidence="2" id="KW-0677">Repeat</keyword>
<feature type="domain" description="LIM zinc-binding" evidence="6">
    <location>
        <begin position="140"/>
        <end position="202"/>
    </location>
</feature>
<dbReference type="InterPro" id="IPR001781">
    <property type="entry name" value="Znf_LIM"/>
</dbReference>
<evidence type="ECO:0000256" key="2">
    <source>
        <dbReference type="ARBA" id="ARBA00022737"/>
    </source>
</evidence>
<dbReference type="GO" id="GO:0046872">
    <property type="term" value="F:metal ion binding"/>
    <property type="evidence" value="ECO:0007669"/>
    <property type="project" value="UniProtKB-KW"/>
</dbReference>
<protein>
    <recommendedName>
        <fullName evidence="6">LIM zinc-binding domain-containing protein</fullName>
    </recommendedName>
</protein>
<dbReference type="Pfam" id="PF00412">
    <property type="entry name" value="LIM"/>
    <property type="match status" value="2"/>
</dbReference>
<dbReference type="OrthoDB" id="6352355at2759"/>
<keyword evidence="1 5" id="KW-0479">Metal-binding</keyword>
<evidence type="ECO:0000256" key="1">
    <source>
        <dbReference type="ARBA" id="ARBA00022723"/>
    </source>
</evidence>